<dbReference type="EMBL" id="SZQA01000018">
    <property type="protein sequence ID" value="TKK86953.1"/>
    <property type="molecule type" value="Genomic_DNA"/>
</dbReference>
<dbReference type="PANTHER" id="PTHR40763:SF4">
    <property type="entry name" value="DUF1707 DOMAIN-CONTAINING PROTEIN"/>
    <property type="match status" value="1"/>
</dbReference>
<proteinExistence type="predicted"/>
<evidence type="ECO:0000259" key="1">
    <source>
        <dbReference type="Pfam" id="PF08044"/>
    </source>
</evidence>
<accession>A0A4V6XBE0</accession>
<dbReference type="InterPro" id="IPR012551">
    <property type="entry name" value="DUF1707_SHOCT-like"/>
</dbReference>
<dbReference type="AlphaFoldDB" id="A0A4V6XBE0"/>
<dbReference type="RefSeq" id="WP_137248481.1">
    <property type="nucleotide sequence ID" value="NZ_SZQA01000018.1"/>
</dbReference>
<sequence length="253" mass="27535">MTEPAGMRASDSEREAVVERLRVASTEGRLTLAELTDRTEAAYLAQTQGELAQLTADLPGGAPAPAYAPAKPPGKARQWFVAVMGDTKRKGKWRVENEIAAVAVMGDVTLDLREAEVRSNEIDIVATCVMGDIKIIVPDGVDVQLSGVAIMGDKKVKVVEAPPGQHAPIVRVRGYVVMGDIKVIGDSHAAPIRRNALAWTEWWLNRRGLGHGSMHGAINQAVNDSIRETNRIVNDSIREAVRDSKTAWKHRDH</sequence>
<gene>
    <name evidence="3" type="ORF">FDA94_19375</name>
</gene>
<comment type="caution">
    <text evidence="3">The sequence shown here is derived from an EMBL/GenBank/DDBJ whole genome shotgun (WGS) entry which is preliminary data.</text>
</comment>
<keyword evidence="4" id="KW-1185">Reference proteome</keyword>
<dbReference type="Pfam" id="PF08044">
    <property type="entry name" value="DUF1707"/>
    <property type="match status" value="1"/>
</dbReference>
<dbReference type="PANTHER" id="PTHR40763">
    <property type="entry name" value="MEMBRANE PROTEIN-RELATED"/>
    <property type="match status" value="1"/>
</dbReference>
<dbReference type="Pfam" id="PF09922">
    <property type="entry name" value="LiaF-like_C"/>
    <property type="match status" value="1"/>
</dbReference>
<evidence type="ECO:0000259" key="2">
    <source>
        <dbReference type="Pfam" id="PF09922"/>
    </source>
</evidence>
<reference evidence="3 4" key="1">
    <citation type="submission" date="2019-04" db="EMBL/GenBank/DDBJ databases">
        <title>Herbidospora sp. NEAU-GS14.nov., a novel actinomycete isolated from soil.</title>
        <authorList>
            <person name="Han L."/>
        </authorList>
    </citation>
    <scope>NUCLEOTIDE SEQUENCE [LARGE SCALE GENOMIC DNA]</scope>
    <source>
        <strain evidence="3 4">NEAU-GS14</strain>
    </source>
</reference>
<organism evidence="3 4">
    <name type="scientific">Herbidospora galbida</name>
    <dbReference type="NCBI Taxonomy" id="2575442"/>
    <lineage>
        <taxon>Bacteria</taxon>
        <taxon>Bacillati</taxon>
        <taxon>Actinomycetota</taxon>
        <taxon>Actinomycetes</taxon>
        <taxon>Streptosporangiales</taxon>
        <taxon>Streptosporangiaceae</taxon>
        <taxon>Herbidospora</taxon>
    </lineage>
</organism>
<evidence type="ECO:0000313" key="4">
    <source>
        <dbReference type="Proteomes" id="UP000308705"/>
    </source>
</evidence>
<evidence type="ECO:0000313" key="3">
    <source>
        <dbReference type="EMBL" id="TKK86953.1"/>
    </source>
</evidence>
<feature type="domain" description="DUF1707" evidence="1">
    <location>
        <begin position="7"/>
        <end position="59"/>
    </location>
</feature>
<dbReference type="InterPro" id="IPR024425">
    <property type="entry name" value="LiaF-like_C"/>
</dbReference>
<dbReference type="OrthoDB" id="4772576at2"/>
<name>A0A4V6XBE0_9ACTN</name>
<dbReference type="Proteomes" id="UP000308705">
    <property type="component" value="Unassembled WGS sequence"/>
</dbReference>
<protein>
    <submittedName>
        <fullName evidence="3">DUF1707 domain-containing protein</fullName>
    </submittedName>
</protein>
<feature type="domain" description="Cell wall-active antibiotics response LiaF-like C-terminal" evidence="2">
    <location>
        <begin position="85"/>
        <end position="156"/>
    </location>
</feature>